<dbReference type="AlphaFoldDB" id="A0A116NQ78"/>
<dbReference type="GO" id="GO:0016853">
    <property type="term" value="F:isomerase activity"/>
    <property type="evidence" value="ECO:0007669"/>
    <property type="project" value="UniProtKB-KW"/>
</dbReference>
<dbReference type="GO" id="GO:0005737">
    <property type="term" value="C:cytoplasm"/>
    <property type="evidence" value="ECO:0007669"/>
    <property type="project" value="TreeGrafter"/>
</dbReference>
<protein>
    <recommendedName>
        <fullName evidence="4">Glucosamine-6-phosphate deaminase</fullName>
        <ecNumber evidence="4">3.5.99.6</ecNumber>
    </recommendedName>
    <alternativeName>
        <fullName evidence="4">GlcN6P deaminase</fullName>
        <shortName evidence="4">GNPDA</shortName>
    </alternativeName>
    <alternativeName>
        <fullName evidence="4">Glucosamine-6-phosphate isomerase</fullName>
    </alternativeName>
</protein>
<dbReference type="PANTHER" id="PTHR11280">
    <property type="entry name" value="GLUCOSAMINE-6-PHOSPHATE ISOMERASE"/>
    <property type="match status" value="1"/>
</dbReference>
<dbReference type="PANTHER" id="PTHR11280:SF5">
    <property type="entry name" value="GLUCOSAMINE-6-PHOSPHATE ISOMERASE"/>
    <property type="match status" value="1"/>
</dbReference>
<accession>A0A116NQ78</accession>
<dbReference type="InterPro" id="IPR006148">
    <property type="entry name" value="Glc/Gal-6P_isomerase"/>
</dbReference>
<feature type="active site" description="For ring-opening step" evidence="4">
    <location>
        <position position="171"/>
    </location>
</feature>
<dbReference type="Proteomes" id="UP000069831">
    <property type="component" value="Unassembled WGS sequence"/>
</dbReference>
<comment type="similarity">
    <text evidence="4">Belongs to the glucosamine/galactosamine-6-phosphate isomerase family. NagB subfamily.</text>
</comment>
<sequence>MDGKRIKIIRVDVILYKYKFLTKIGLYHIIKKNKKWYRPKGCIMKIHVVNNQVEGATVALDILREKMNGGAKVLGLATGSSPLEFYRLIRESDLDFSDVTSVNLDEYVGLGEESDQSYIHFMKENLFNDKPFKQSFLPNGLATDVVAETERYNKILAEHPVDFQILGIGRNGHIGFNEPGAPFDGQTHLVELAPSTIEANARFFADPEEVPKQAISMGIANIMAAKTIVLMAYGREKADAIKATVEGPVTEDVPASVLQNHDDVVLILDQAAASKLV</sequence>
<organism evidence="6 7">
    <name type="scientific">Streptococcus suis</name>
    <dbReference type="NCBI Taxonomy" id="1307"/>
    <lineage>
        <taxon>Bacteria</taxon>
        <taxon>Bacillati</taxon>
        <taxon>Bacillota</taxon>
        <taxon>Bacilli</taxon>
        <taxon>Lactobacillales</taxon>
        <taxon>Streptococcaceae</taxon>
        <taxon>Streptococcus</taxon>
    </lineage>
</organism>
<dbReference type="GO" id="GO:0006043">
    <property type="term" value="P:glucosamine catabolic process"/>
    <property type="evidence" value="ECO:0007669"/>
    <property type="project" value="TreeGrafter"/>
</dbReference>
<gene>
    <name evidence="4 6" type="primary">nagB</name>
    <name evidence="6" type="ORF">ERS132457_02131</name>
</gene>
<dbReference type="GO" id="GO:0042802">
    <property type="term" value="F:identical protein binding"/>
    <property type="evidence" value="ECO:0007669"/>
    <property type="project" value="TreeGrafter"/>
</dbReference>
<dbReference type="Pfam" id="PF01182">
    <property type="entry name" value="Glucosamine_iso"/>
    <property type="match status" value="1"/>
</dbReference>
<evidence type="ECO:0000313" key="6">
    <source>
        <dbReference type="EMBL" id="CYW15337.1"/>
    </source>
</evidence>
<evidence type="ECO:0000256" key="3">
    <source>
        <dbReference type="ARBA" id="ARBA00023277"/>
    </source>
</evidence>
<feature type="active site" description="Proton acceptor; for enolization step" evidence="4">
    <location>
        <position position="105"/>
    </location>
</feature>
<comment type="function">
    <text evidence="4">Catalyzes the reversible isomerization-deamination of glucosamine 6-phosphate (GlcN6P) to form fructose 6-phosphate (Fru6P) and ammonium ion.</text>
</comment>
<dbReference type="CDD" id="cd01399">
    <property type="entry name" value="GlcN6P_deaminase"/>
    <property type="match status" value="1"/>
</dbReference>
<feature type="active site" description="Proton acceptor; for ring-opening step" evidence="4">
    <location>
        <position position="173"/>
    </location>
</feature>
<dbReference type="UniPathway" id="UPA00629">
    <property type="reaction ID" value="UER00684"/>
</dbReference>
<feature type="domain" description="Glucosamine/galactosamine-6-phosphate isomerase" evidence="5">
    <location>
        <begin position="70"/>
        <end position="263"/>
    </location>
</feature>
<dbReference type="GO" id="GO:0006046">
    <property type="term" value="P:N-acetylglucosamine catabolic process"/>
    <property type="evidence" value="ECO:0007669"/>
    <property type="project" value="TreeGrafter"/>
</dbReference>
<evidence type="ECO:0000259" key="5">
    <source>
        <dbReference type="Pfam" id="PF01182"/>
    </source>
</evidence>
<dbReference type="InterPro" id="IPR037171">
    <property type="entry name" value="NagB/RpiA_transferase-like"/>
</dbReference>
<dbReference type="InterPro" id="IPR004547">
    <property type="entry name" value="Glucosamine6P_isomerase"/>
</dbReference>
<dbReference type="HAMAP" id="MF_01241">
    <property type="entry name" value="GlcN6P_deamin"/>
    <property type="match status" value="1"/>
</dbReference>
<feature type="active site" description="For ring-opening step" evidence="4">
    <location>
        <position position="178"/>
    </location>
</feature>
<keyword evidence="3 4" id="KW-0119">Carbohydrate metabolism</keyword>
<dbReference type="InterPro" id="IPR018321">
    <property type="entry name" value="Glucosamine6P_isomerase_CS"/>
</dbReference>
<evidence type="ECO:0000313" key="7">
    <source>
        <dbReference type="Proteomes" id="UP000069831"/>
    </source>
</evidence>
<dbReference type="GO" id="GO:0005975">
    <property type="term" value="P:carbohydrate metabolic process"/>
    <property type="evidence" value="ECO:0007669"/>
    <property type="project" value="InterPro"/>
</dbReference>
<evidence type="ECO:0000256" key="4">
    <source>
        <dbReference type="HAMAP-Rule" id="MF_01241"/>
    </source>
</evidence>
<reference evidence="6 7" key="1">
    <citation type="submission" date="2016-02" db="EMBL/GenBank/DDBJ databases">
        <authorList>
            <consortium name="Pathogen Informatics"/>
        </authorList>
    </citation>
    <scope>NUCLEOTIDE SEQUENCE [LARGE SCALE GENOMIC DNA]</scope>
    <source>
        <strain evidence="6 7">LSS95</strain>
    </source>
</reference>
<evidence type="ECO:0000256" key="1">
    <source>
        <dbReference type="ARBA" id="ARBA00000644"/>
    </source>
</evidence>
<evidence type="ECO:0000256" key="2">
    <source>
        <dbReference type="ARBA" id="ARBA00022801"/>
    </source>
</evidence>
<dbReference type="EC" id="3.5.99.6" evidence="4"/>
<comment type="catalytic activity">
    <reaction evidence="1 4">
        <text>alpha-D-glucosamine 6-phosphate + H2O = beta-D-fructose 6-phosphate + NH4(+)</text>
        <dbReference type="Rhea" id="RHEA:12172"/>
        <dbReference type="ChEBI" id="CHEBI:15377"/>
        <dbReference type="ChEBI" id="CHEBI:28938"/>
        <dbReference type="ChEBI" id="CHEBI:57634"/>
        <dbReference type="ChEBI" id="CHEBI:75989"/>
        <dbReference type="EC" id="3.5.99.6"/>
    </reaction>
</comment>
<keyword evidence="2 4" id="KW-0378">Hydrolase</keyword>
<keyword evidence="6" id="KW-0413">Isomerase</keyword>
<dbReference type="PROSITE" id="PS01161">
    <property type="entry name" value="GLC_GALNAC_ISOMERASE"/>
    <property type="match status" value="1"/>
</dbReference>
<dbReference type="GO" id="GO:0004342">
    <property type="term" value="F:glucosamine-6-phosphate deaminase activity"/>
    <property type="evidence" value="ECO:0007669"/>
    <property type="project" value="UniProtKB-UniRule"/>
</dbReference>
<name>A0A116NQ78_STRSU</name>
<dbReference type="Gene3D" id="3.40.50.1360">
    <property type="match status" value="1"/>
</dbReference>
<dbReference type="FunFam" id="3.40.50.1360:FF:000003">
    <property type="entry name" value="Glucosamine-6-phosphate deaminase"/>
    <property type="match status" value="1"/>
</dbReference>
<comment type="pathway">
    <text evidence="4">Amino-sugar metabolism; N-acetylneuraminate degradation; D-fructose 6-phosphate from N-acetylneuraminate: step 5/5.</text>
</comment>
<dbReference type="EMBL" id="FIIR01000043">
    <property type="protein sequence ID" value="CYW15337.1"/>
    <property type="molecule type" value="Genomic_DNA"/>
</dbReference>
<dbReference type="SUPFAM" id="SSF100950">
    <property type="entry name" value="NagB/RpiA/CoA transferase-like"/>
    <property type="match status" value="1"/>
</dbReference>
<proteinExistence type="inferred from homology"/>
<dbReference type="GO" id="GO:0019262">
    <property type="term" value="P:N-acetylneuraminate catabolic process"/>
    <property type="evidence" value="ECO:0007669"/>
    <property type="project" value="UniProtKB-UniRule"/>
</dbReference>
<comment type="caution">
    <text evidence="4">Lacks conserved residue(s) required for the propagation of feature annotation.</text>
</comment>